<reference evidence="1" key="1">
    <citation type="submission" date="2018-02" db="EMBL/GenBank/DDBJ databases">
        <title>Rhizophora mucronata_Transcriptome.</title>
        <authorList>
            <person name="Meera S.P."/>
            <person name="Sreeshan A."/>
            <person name="Augustine A."/>
        </authorList>
    </citation>
    <scope>NUCLEOTIDE SEQUENCE</scope>
    <source>
        <tissue evidence="1">Leaf</tissue>
    </source>
</reference>
<sequence>MFNSTINLYGCVLEIVQLFTMK</sequence>
<accession>A0A2P2QZZ9</accession>
<evidence type="ECO:0000313" key="1">
    <source>
        <dbReference type="EMBL" id="MBX72543.1"/>
    </source>
</evidence>
<dbReference type="EMBL" id="GGEC01092059">
    <property type="protein sequence ID" value="MBX72543.1"/>
    <property type="molecule type" value="Transcribed_RNA"/>
</dbReference>
<dbReference type="AlphaFoldDB" id="A0A2P2QZZ9"/>
<proteinExistence type="predicted"/>
<organism evidence="1">
    <name type="scientific">Rhizophora mucronata</name>
    <name type="common">Asiatic mangrove</name>
    <dbReference type="NCBI Taxonomy" id="61149"/>
    <lineage>
        <taxon>Eukaryota</taxon>
        <taxon>Viridiplantae</taxon>
        <taxon>Streptophyta</taxon>
        <taxon>Embryophyta</taxon>
        <taxon>Tracheophyta</taxon>
        <taxon>Spermatophyta</taxon>
        <taxon>Magnoliopsida</taxon>
        <taxon>eudicotyledons</taxon>
        <taxon>Gunneridae</taxon>
        <taxon>Pentapetalae</taxon>
        <taxon>rosids</taxon>
        <taxon>fabids</taxon>
        <taxon>Malpighiales</taxon>
        <taxon>Rhizophoraceae</taxon>
        <taxon>Rhizophora</taxon>
    </lineage>
</organism>
<protein>
    <submittedName>
        <fullName evidence="1">Uncharacterized protein</fullName>
    </submittedName>
</protein>
<name>A0A2P2QZZ9_RHIMU</name>